<protein>
    <submittedName>
        <fullName evidence="1">Uncharacterized protein</fullName>
    </submittedName>
</protein>
<accession>A0A3P6E7R8</accession>
<evidence type="ECO:0000313" key="1">
    <source>
        <dbReference type="EMBL" id="VDD27509.1"/>
    </source>
</evidence>
<proteinExistence type="predicted"/>
<name>A0A3P6E7R8_BRAOL</name>
<dbReference type="EMBL" id="LR031874">
    <property type="protein sequence ID" value="VDD27509.1"/>
    <property type="molecule type" value="Genomic_DNA"/>
</dbReference>
<dbReference type="AlphaFoldDB" id="A0A3P6E7R8"/>
<organism evidence="1">
    <name type="scientific">Brassica oleracea</name>
    <name type="common">Wild cabbage</name>
    <dbReference type="NCBI Taxonomy" id="3712"/>
    <lineage>
        <taxon>Eukaryota</taxon>
        <taxon>Viridiplantae</taxon>
        <taxon>Streptophyta</taxon>
        <taxon>Embryophyta</taxon>
        <taxon>Tracheophyta</taxon>
        <taxon>Spermatophyta</taxon>
        <taxon>Magnoliopsida</taxon>
        <taxon>eudicotyledons</taxon>
        <taxon>Gunneridae</taxon>
        <taxon>Pentapetalae</taxon>
        <taxon>rosids</taxon>
        <taxon>malvids</taxon>
        <taxon>Brassicales</taxon>
        <taxon>Brassicaceae</taxon>
        <taxon>Brassiceae</taxon>
        <taxon>Brassica</taxon>
    </lineage>
</organism>
<gene>
    <name evidence="1" type="ORF">BOLC2T12492H</name>
</gene>
<reference evidence="1" key="1">
    <citation type="submission" date="2018-11" db="EMBL/GenBank/DDBJ databases">
        <authorList>
            <consortium name="Genoscope - CEA"/>
            <person name="William W."/>
        </authorList>
    </citation>
    <scope>NUCLEOTIDE SEQUENCE</scope>
</reference>
<sequence>MKKGKDAPFRVGREGPLLACQVSRDERMFRRLRVRRLLRWLSSATSRPVARVGDISSGGSRRRHLLRWLYSATSLSKTKKSKAEEYVHWWNNTCKSFLLFK</sequence>